<reference evidence="1 2" key="1">
    <citation type="submission" date="2016-11" db="EMBL/GenBank/DDBJ databases">
        <authorList>
            <person name="Jaros S."/>
            <person name="Januszkiewicz K."/>
            <person name="Wedrychowicz H."/>
        </authorList>
    </citation>
    <scope>NUCLEOTIDE SEQUENCE [LARGE SCALE GENOMIC DNA]</scope>
    <source>
        <strain evidence="1 2">DSM 28715</strain>
    </source>
</reference>
<protein>
    <submittedName>
        <fullName evidence="1">DnaA protein</fullName>
    </submittedName>
</protein>
<dbReference type="GO" id="GO:0005886">
    <property type="term" value="C:plasma membrane"/>
    <property type="evidence" value="ECO:0007669"/>
    <property type="project" value="TreeGrafter"/>
</dbReference>
<dbReference type="Gene3D" id="3.40.50.300">
    <property type="entry name" value="P-loop containing nucleotide triphosphate hydrolases"/>
    <property type="match status" value="1"/>
</dbReference>
<gene>
    <name evidence="1" type="ORF">SAMN05444003_1205</name>
</gene>
<dbReference type="Gene3D" id="1.10.8.60">
    <property type="match status" value="1"/>
</dbReference>
<dbReference type="OrthoDB" id="7390113at2"/>
<dbReference type="STRING" id="1508389.SAMN05444003_1205"/>
<dbReference type="InterPro" id="IPR027417">
    <property type="entry name" value="P-loop_NTPase"/>
</dbReference>
<evidence type="ECO:0000313" key="1">
    <source>
        <dbReference type="EMBL" id="SHG84924.1"/>
    </source>
</evidence>
<dbReference type="AlphaFoldDB" id="A0A1M5N5T8"/>
<evidence type="ECO:0000313" key="2">
    <source>
        <dbReference type="Proteomes" id="UP000184074"/>
    </source>
</evidence>
<organism evidence="1 2">
    <name type="scientific">Cognatiyoonia sediminum</name>
    <dbReference type="NCBI Taxonomy" id="1508389"/>
    <lineage>
        <taxon>Bacteria</taxon>
        <taxon>Pseudomonadati</taxon>
        <taxon>Pseudomonadota</taxon>
        <taxon>Alphaproteobacteria</taxon>
        <taxon>Rhodobacterales</taxon>
        <taxon>Paracoccaceae</taxon>
        <taxon>Cognatiyoonia</taxon>
    </lineage>
</organism>
<dbReference type="RefSeq" id="WP_072899919.1">
    <property type="nucleotide sequence ID" value="NZ_FQXB01000001.1"/>
</dbReference>
<dbReference type="GO" id="GO:0006270">
    <property type="term" value="P:DNA replication initiation"/>
    <property type="evidence" value="ECO:0007669"/>
    <property type="project" value="TreeGrafter"/>
</dbReference>
<dbReference type="EMBL" id="FQXB01000001">
    <property type="protein sequence ID" value="SHG84924.1"/>
    <property type="molecule type" value="Genomic_DNA"/>
</dbReference>
<proteinExistence type="predicted"/>
<dbReference type="SUPFAM" id="SSF52540">
    <property type="entry name" value="P-loop containing nucleoside triphosphate hydrolases"/>
    <property type="match status" value="1"/>
</dbReference>
<dbReference type="GO" id="GO:0003688">
    <property type="term" value="F:DNA replication origin binding"/>
    <property type="evidence" value="ECO:0007669"/>
    <property type="project" value="TreeGrafter"/>
</dbReference>
<dbReference type="PANTHER" id="PTHR30050">
    <property type="entry name" value="CHROMOSOMAL REPLICATION INITIATOR PROTEIN DNAA"/>
    <property type="match status" value="1"/>
</dbReference>
<dbReference type="PANTHER" id="PTHR30050:SF5">
    <property type="entry name" value="DNAA REGULATORY INACTIVATOR HDA"/>
    <property type="match status" value="1"/>
</dbReference>
<accession>A0A1M5N5T8</accession>
<keyword evidence="2" id="KW-1185">Reference proteome</keyword>
<sequence>MSNQLVFDWPLTEGLKSQDFFVAPPNEHAVEMLRDPSAWPELKLVLVGPKASGKSHLSRIFAEETGAKILSSQDLPQNYIGPSPVVVEDADRLPPDQQEVLFHMHNNLRAAHVPLLLTASMAPSRWPLTLPDLKSRMEAATIVQIDQPDDTLLQVLLTKLFADRQIMPSPAVINYIATRMDRSYVAAGQIVEQLDRAAMAEKKPVSMKMAAALLDK</sequence>
<dbReference type="Proteomes" id="UP000184074">
    <property type="component" value="Unassembled WGS sequence"/>
</dbReference>
<name>A0A1M5N5T8_9RHOB</name>